<dbReference type="EMBL" id="MU158091">
    <property type="protein sequence ID" value="KAF9521385.1"/>
    <property type="molecule type" value="Genomic_DNA"/>
</dbReference>
<organism evidence="1 2">
    <name type="scientific">Crepidotus variabilis</name>
    <dbReference type="NCBI Taxonomy" id="179855"/>
    <lineage>
        <taxon>Eukaryota</taxon>
        <taxon>Fungi</taxon>
        <taxon>Dikarya</taxon>
        <taxon>Basidiomycota</taxon>
        <taxon>Agaricomycotina</taxon>
        <taxon>Agaricomycetes</taxon>
        <taxon>Agaricomycetidae</taxon>
        <taxon>Agaricales</taxon>
        <taxon>Agaricineae</taxon>
        <taxon>Crepidotaceae</taxon>
        <taxon>Crepidotus</taxon>
    </lineage>
</organism>
<evidence type="ECO:0000313" key="1">
    <source>
        <dbReference type="EMBL" id="KAF9521385.1"/>
    </source>
</evidence>
<dbReference type="Proteomes" id="UP000807306">
    <property type="component" value="Unassembled WGS sequence"/>
</dbReference>
<dbReference type="AlphaFoldDB" id="A0A9P6BD84"/>
<reference evidence="1" key="1">
    <citation type="submission" date="2020-11" db="EMBL/GenBank/DDBJ databases">
        <authorList>
            <consortium name="DOE Joint Genome Institute"/>
            <person name="Ahrendt S."/>
            <person name="Riley R."/>
            <person name="Andreopoulos W."/>
            <person name="Labutti K."/>
            <person name="Pangilinan J."/>
            <person name="Ruiz-Duenas F.J."/>
            <person name="Barrasa J.M."/>
            <person name="Sanchez-Garcia M."/>
            <person name="Camarero S."/>
            <person name="Miyauchi S."/>
            <person name="Serrano A."/>
            <person name="Linde D."/>
            <person name="Babiker R."/>
            <person name="Drula E."/>
            <person name="Ayuso-Fernandez I."/>
            <person name="Pacheco R."/>
            <person name="Padilla G."/>
            <person name="Ferreira P."/>
            <person name="Barriuso J."/>
            <person name="Kellner H."/>
            <person name="Castanera R."/>
            <person name="Alfaro M."/>
            <person name="Ramirez L."/>
            <person name="Pisabarro A.G."/>
            <person name="Kuo A."/>
            <person name="Tritt A."/>
            <person name="Lipzen A."/>
            <person name="He G."/>
            <person name="Yan M."/>
            <person name="Ng V."/>
            <person name="Cullen D."/>
            <person name="Martin F."/>
            <person name="Rosso M.-N."/>
            <person name="Henrissat B."/>
            <person name="Hibbett D."/>
            <person name="Martinez A.T."/>
            <person name="Grigoriev I.V."/>
        </authorList>
    </citation>
    <scope>NUCLEOTIDE SEQUENCE</scope>
    <source>
        <strain evidence="1">CBS 506.95</strain>
    </source>
</reference>
<gene>
    <name evidence="1" type="ORF">CPB83DRAFT_841309</name>
</gene>
<name>A0A9P6BD84_9AGAR</name>
<accession>A0A9P6BD84</accession>
<sequence>MAHSFKLFSAFRARRSDFLRSIRYVQNFEHHQFTQQSLGRTCVGELDLNFQINSKWTYPYWEHTSGIIMINDNCLSQSPASGSRESRHRPARIVSVKSSSLIQNIAFPQSGPKSRLHARRLRLKRHLDHLKLTTLRARATSAQAEIELEEMAVLTKVADAGLSPANLDPMRALQLAGAASRTLEARREMIQAKITEHKHALDSLEEEFLEVAVAVEQASSQYQSVTSMIHNLVVEPPPQNLME</sequence>
<proteinExistence type="predicted"/>
<protein>
    <submittedName>
        <fullName evidence="1">Uncharacterized protein</fullName>
    </submittedName>
</protein>
<evidence type="ECO:0000313" key="2">
    <source>
        <dbReference type="Proteomes" id="UP000807306"/>
    </source>
</evidence>
<keyword evidence="2" id="KW-1185">Reference proteome</keyword>
<comment type="caution">
    <text evidence="1">The sequence shown here is derived from an EMBL/GenBank/DDBJ whole genome shotgun (WGS) entry which is preliminary data.</text>
</comment>